<dbReference type="EMBL" id="CP055153">
    <property type="protein sequence ID" value="QMU27571.1"/>
    <property type="molecule type" value="Genomic_DNA"/>
</dbReference>
<dbReference type="PANTHER" id="PTHR22916:SF3">
    <property type="entry name" value="UDP-GLCNAC:BETAGAL BETA-1,3-N-ACETYLGLUCOSAMINYLTRANSFERASE-LIKE PROTEIN 1"/>
    <property type="match status" value="1"/>
</dbReference>
<dbReference type="RefSeq" id="WP_182414766.1">
    <property type="nucleotide sequence ID" value="NZ_CP055153.1"/>
</dbReference>
<feature type="domain" description="Glycosyltransferase 2-like" evidence="1">
    <location>
        <begin position="8"/>
        <end position="110"/>
    </location>
</feature>
<keyword evidence="3" id="KW-1185">Reference proteome</keyword>
<evidence type="ECO:0000259" key="1">
    <source>
        <dbReference type="Pfam" id="PF00535"/>
    </source>
</evidence>
<dbReference type="InterPro" id="IPR001173">
    <property type="entry name" value="Glyco_trans_2-like"/>
</dbReference>
<dbReference type="AlphaFoldDB" id="A0A7L7L428"/>
<evidence type="ECO:0000313" key="3">
    <source>
        <dbReference type="Proteomes" id="UP000514509"/>
    </source>
</evidence>
<dbReference type="SUPFAM" id="SSF53448">
    <property type="entry name" value="Nucleotide-diphospho-sugar transferases"/>
    <property type="match status" value="1"/>
</dbReference>
<reference evidence="2 3" key="2">
    <citation type="submission" date="2020-08" db="EMBL/GenBank/DDBJ databases">
        <title>Adhaeribacter dokdonensis sp. nov., isolated from the rhizosphere of Elymus tsukushiensis, a plant native to the Dokdo Islands, Republic of Korea.</title>
        <authorList>
            <person name="Ghim S.Y."/>
        </authorList>
    </citation>
    <scope>NUCLEOTIDE SEQUENCE [LARGE SCALE GENOMIC DNA]</scope>
    <source>
        <strain evidence="2 3">KUDC8001</strain>
    </source>
</reference>
<reference evidence="2 3" key="1">
    <citation type="submission" date="2020-06" db="EMBL/GenBank/DDBJ databases">
        <authorList>
            <person name="Hwang Y.J."/>
        </authorList>
    </citation>
    <scope>NUCLEOTIDE SEQUENCE [LARGE SCALE GENOMIC DNA]</scope>
    <source>
        <strain evidence="2 3">KUDC8001</strain>
    </source>
</reference>
<evidence type="ECO:0000313" key="2">
    <source>
        <dbReference type="EMBL" id="QMU27571.1"/>
    </source>
</evidence>
<dbReference type="Gene3D" id="3.90.550.10">
    <property type="entry name" value="Spore Coat Polysaccharide Biosynthesis Protein SpsA, Chain A"/>
    <property type="match status" value="1"/>
</dbReference>
<dbReference type="GO" id="GO:0016758">
    <property type="term" value="F:hexosyltransferase activity"/>
    <property type="evidence" value="ECO:0007669"/>
    <property type="project" value="UniProtKB-ARBA"/>
</dbReference>
<dbReference type="Proteomes" id="UP000514509">
    <property type="component" value="Chromosome"/>
</dbReference>
<dbReference type="PANTHER" id="PTHR22916">
    <property type="entry name" value="GLYCOSYLTRANSFERASE"/>
    <property type="match status" value="1"/>
</dbReference>
<proteinExistence type="predicted"/>
<name>A0A7L7L428_9BACT</name>
<protein>
    <submittedName>
        <fullName evidence="2">Glycosyltransferase</fullName>
    </submittedName>
</protein>
<dbReference type="KEGG" id="add:HUW48_05730"/>
<keyword evidence="2" id="KW-0808">Transferase</keyword>
<accession>A0A7L7L428</accession>
<dbReference type="Pfam" id="PF00535">
    <property type="entry name" value="Glycos_transf_2"/>
    <property type="match status" value="1"/>
</dbReference>
<sequence>MKSKPFFTIVIPTYNRASFIKRTIQSVLDQSFQDFEIIVVDDGSTDNTEELVNSIKSDKVTYYKKANEERAIARNTGAQLSKGEYVNFFDSDDLLYPNHLEEANNVIQKYKFPEFLHLGYEIKDTEGNVITNINSLSGDINQKLIFGNFLGCNGVFLRRDIALKHPFNGDRDLSASEDYELWLRLAARYPIRYSNIVTSTLINHDSRSVLITNKDKLIKRKNSFVKYLWEDEAVREKYSNYKDLVLANSYTYIALHLALTKKHRISTLLYLFKSIKARPATLGTRRFWATLKNLIKLDY</sequence>
<gene>
    <name evidence="2" type="ORF">HUW48_05730</name>
</gene>
<organism evidence="2 3">
    <name type="scientific">Adhaeribacter radiodurans</name>
    <dbReference type="NCBI Taxonomy" id="2745197"/>
    <lineage>
        <taxon>Bacteria</taxon>
        <taxon>Pseudomonadati</taxon>
        <taxon>Bacteroidota</taxon>
        <taxon>Cytophagia</taxon>
        <taxon>Cytophagales</taxon>
        <taxon>Hymenobacteraceae</taxon>
        <taxon>Adhaeribacter</taxon>
    </lineage>
</organism>
<dbReference type="InterPro" id="IPR029044">
    <property type="entry name" value="Nucleotide-diphossugar_trans"/>
</dbReference>